<dbReference type="VEuPathDB" id="FungiDB:DFL_008706"/>
<reference evidence="2 3" key="1">
    <citation type="submission" date="2019-01" db="EMBL/GenBank/DDBJ databases">
        <title>Intercellular communication is required for trap formation in the nematode-trapping fungus Duddingtonia flagrans.</title>
        <authorList>
            <person name="Youssar L."/>
            <person name="Wernet V."/>
            <person name="Hensel N."/>
            <person name="Hildebrandt H.-G."/>
            <person name="Fischer R."/>
        </authorList>
    </citation>
    <scope>NUCLEOTIDE SEQUENCE [LARGE SCALE GENOMIC DNA]</scope>
    <source>
        <strain evidence="2 3">CBS H-5679</strain>
    </source>
</reference>
<dbReference type="EMBL" id="SAEB01000012">
    <property type="protein sequence ID" value="RVD80816.1"/>
    <property type="molecule type" value="Genomic_DNA"/>
</dbReference>
<keyword evidence="3" id="KW-1185">Reference proteome</keyword>
<dbReference type="InterPro" id="IPR038883">
    <property type="entry name" value="AN11006-like"/>
</dbReference>
<dbReference type="PANTHER" id="PTHR42085">
    <property type="entry name" value="F-BOX DOMAIN-CONTAINING PROTEIN"/>
    <property type="match status" value="1"/>
</dbReference>
<sequence>MYCGHRKRPSGDSRYHQYHIQEQLARVHLDLQSSHCSNTASPTLSTLKSRFQNLPTELLTQIFSYLLHSSDGIWIGGFTTAGFDQGSHSTWFDFKNSVTSNKLYVSSGLFLTSQRISDIALDVLYSSNEFSINVGQEMLLRPWLLSIGAENRSRLTRLRFYGIMRTSERELLKIGSWLQTMHKLRRIHYQPGSDNNPKVSTHAYAVEFDISPDEIPQYNKTIMSMYTTKGLPAILRITGNYPYPSIFMVEQFQRRSRLLSLPEPILRKILSFCHTDDRVELSTPFNHFQGDEEDYSTNRYRKNRFSNSNYFQIFLVCKSLSRIMREVIYSSTEFSLQHHAFVVFSDVIRTEDFDRVTKLELLIGQPETERLLYNVQCLKAILYKLIQPSSNIQNLDIKIQRLCVPYLSVFRDSLMQLKQKCEVKLQESEEIYIERLGAKFNDIGWMLNPDIDPNTTWAWGHWSKKWKSLPAIEKDVVTQRRWKRVKKGGLYVGIVITRDMARNSQPEDTITAEDIDPPAYSPRENDTCHAASSTAQPSPKLQGQSKNLKTDNPNTVEKKVDEKPKGLMINRNDPPQPGSIYIINESTTSKVITNEGGRIILTEYNGEPRKSQKWVCQRSGGWLGFTNDAGPETTYLGHDPRGILICTATWHLPWEHFNVLKREGDGFEFMERGKYQILGGGLLKLFSPWLVLQYNNIIELTRLSLTSYILKKRTINTTSGNAGIK</sequence>
<accession>A0A436ZPM9</accession>
<evidence type="ECO:0000313" key="2">
    <source>
        <dbReference type="EMBL" id="RVD80816.1"/>
    </source>
</evidence>
<dbReference type="PANTHER" id="PTHR42085:SF8">
    <property type="entry name" value="F-BOX DOMAIN-CONTAINING PROTEIN"/>
    <property type="match status" value="1"/>
</dbReference>
<feature type="compositionally biased region" description="Polar residues" evidence="1">
    <location>
        <begin position="530"/>
        <end position="555"/>
    </location>
</feature>
<dbReference type="RefSeq" id="XP_067486360.1">
    <property type="nucleotide sequence ID" value="XM_067638476.1"/>
</dbReference>
<name>A0A436ZPM9_ARTFL</name>
<dbReference type="Proteomes" id="UP000283090">
    <property type="component" value="Unassembled WGS sequence"/>
</dbReference>
<feature type="region of interest" description="Disordered" evidence="1">
    <location>
        <begin position="505"/>
        <end position="558"/>
    </location>
</feature>
<dbReference type="AlphaFoldDB" id="A0A436ZPM9"/>
<proteinExistence type="predicted"/>
<protein>
    <submittedName>
        <fullName evidence="2">Uncharacterized protein</fullName>
    </submittedName>
</protein>
<gene>
    <name evidence="2" type="ORF">DFL_008706</name>
</gene>
<evidence type="ECO:0000313" key="3">
    <source>
        <dbReference type="Proteomes" id="UP000283090"/>
    </source>
</evidence>
<evidence type="ECO:0000256" key="1">
    <source>
        <dbReference type="SAM" id="MobiDB-lite"/>
    </source>
</evidence>
<dbReference type="OrthoDB" id="5327469at2759"/>
<comment type="caution">
    <text evidence="2">The sequence shown here is derived from an EMBL/GenBank/DDBJ whole genome shotgun (WGS) entry which is preliminary data.</text>
</comment>
<dbReference type="GeneID" id="93591017"/>
<organism evidence="2 3">
    <name type="scientific">Arthrobotrys flagrans</name>
    <name type="common">Nematode-trapping fungus</name>
    <name type="synonym">Trichothecium flagrans</name>
    <dbReference type="NCBI Taxonomy" id="97331"/>
    <lineage>
        <taxon>Eukaryota</taxon>
        <taxon>Fungi</taxon>
        <taxon>Dikarya</taxon>
        <taxon>Ascomycota</taxon>
        <taxon>Pezizomycotina</taxon>
        <taxon>Orbiliomycetes</taxon>
        <taxon>Orbiliales</taxon>
        <taxon>Orbiliaceae</taxon>
        <taxon>Arthrobotrys</taxon>
    </lineage>
</organism>